<evidence type="ECO:0008006" key="4">
    <source>
        <dbReference type="Google" id="ProtNLM"/>
    </source>
</evidence>
<gene>
    <name evidence="2" type="ORF">PPENT_87.1.T0480023</name>
</gene>
<dbReference type="AlphaFoldDB" id="A0A8S1UWA3"/>
<evidence type="ECO:0000313" key="2">
    <source>
        <dbReference type="EMBL" id="CAD8167839.1"/>
    </source>
</evidence>
<sequence length="146" mass="18138">MEVQVQVLYYLKDCRRIIQNKLEWESIYTHLLQMEMFYLNIIILFWHLIFTRVCRCMHSLVNQTIYEICNKTINIKFPNQTIQINLQHKYTCHKLLLQDLIDIYIQISQNFQLIQFFILYFFILYYIFLLSYFIKLEKLFLITKNQ</sequence>
<reference evidence="2" key="1">
    <citation type="submission" date="2021-01" db="EMBL/GenBank/DDBJ databases">
        <authorList>
            <consortium name="Genoscope - CEA"/>
            <person name="William W."/>
        </authorList>
    </citation>
    <scope>NUCLEOTIDE SEQUENCE</scope>
</reference>
<keyword evidence="1" id="KW-1133">Transmembrane helix</keyword>
<keyword evidence="1" id="KW-0812">Transmembrane</keyword>
<name>A0A8S1UWA3_9CILI</name>
<evidence type="ECO:0000256" key="1">
    <source>
        <dbReference type="SAM" id="Phobius"/>
    </source>
</evidence>
<feature type="transmembrane region" description="Helical" evidence="1">
    <location>
        <begin position="113"/>
        <end position="134"/>
    </location>
</feature>
<dbReference type="Proteomes" id="UP000689195">
    <property type="component" value="Unassembled WGS sequence"/>
</dbReference>
<organism evidence="2 3">
    <name type="scientific">Paramecium pentaurelia</name>
    <dbReference type="NCBI Taxonomy" id="43138"/>
    <lineage>
        <taxon>Eukaryota</taxon>
        <taxon>Sar</taxon>
        <taxon>Alveolata</taxon>
        <taxon>Ciliophora</taxon>
        <taxon>Intramacronucleata</taxon>
        <taxon>Oligohymenophorea</taxon>
        <taxon>Peniculida</taxon>
        <taxon>Parameciidae</taxon>
        <taxon>Paramecium</taxon>
    </lineage>
</organism>
<accession>A0A8S1UWA3</accession>
<protein>
    <recommendedName>
        <fullName evidence="4">Transmembrane protein</fullName>
    </recommendedName>
</protein>
<dbReference type="EMBL" id="CAJJDO010000048">
    <property type="protein sequence ID" value="CAD8167839.1"/>
    <property type="molecule type" value="Genomic_DNA"/>
</dbReference>
<proteinExistence type="predicted"/>
<keyword evidence="1" id="KW-0472">Membrane</keyword>
<keyword evidence="3" id="KW-1185">Reference proteome</keyword>
<comment type="caution">
    <text evidence="2">The sequence shown here is derived from an EMBL/GenBank/DDBJ whole genome shotgun (WGS) entry which is preliminary data.</text>
</comment>
<feature type="transmembrane region" description="Helical" evidence="1">
    <location>
        <begin position="36"/>
        <end position="54"/>
    </location>
</feature>
<evidence type="ECO:0000313" key="3">
    <source>
        <dbReference type="Proteomes" id="UP000689195"/>
    </source>
</evidence>